<organism evidence="2 3">
    <name type="scientific">Candidatus Thermodesulfobacterium syntrophicum</name>
    <dbReference type="NCBI Taxonomy" id="3060442"/>
    <lineage>
        <taxon>Bacteria</taxon>
        <taxon>Pseudomonadati</taxon>
        <taxon>Thermodesulfobacteriota</taxon>
        <taxon>Thermodesulfobacteria</taxon>
        <taxon>Thermodesulfobacteriales</taxon>
        <taxon>Thermodesulfobacteriaceae</taxon>
        <taxon>Thermodesulfobacterium</taxon>
    </lineage>
</organism>
<gene>
    <name evidence="2" type="ORF">OD816_000030</name>
</gene>
<evidence type="ECO:0000313" key="2">
    <source>
        <dbReference type="EMBL" id="MDF2952785.1"/>
    </source>
</evidence>
<dbReference type="AlphaFoldDB" id="A0AAE3P2Y6"/>
<dbReference type="InterPro" id="IPR036105">
    <property type="entry name" value="DiNase_FeMo-co_biosyn_sf"/>
</dbReference>
<sequence>MIVCITATGDTLDAEIDPRFGRCSYFIFYDTETKNYEVFPNKWKEAMGGAGTQAAQFVLEKGAKKVVTGNLGPRAEAIFKLAGIEVILTSGKVKDTINKL</sequence>
<protein>
    <submittedName>
        <fullName evidence="2">Fe-Mo cluster-binding protein</fullName>
    </submittedName>
</protein>
<dbReference type="EMBL" id="JAPHEG010000001">
    <property type="protein sequence ID" value="MDF2952785.1"/>
    <property type="molecule type" value="Genomic_DNA"/>
</dbReference>
<dbReference type="Proteomes" id="UP001144110">
    <property type="component" value="Unassembled WGS sequence"/>
</dbReference>
<dbReference type="InterPro" id="IPR003731">
    <property type="entry name" value="Di-Nase_FeMo-co_biosynth"/>
</dbReference>
<dbReference type="CDD" id="cd00851">
    <property type="entry name" value="MTH1175"/>
    <property type="match status" value="1"/>
</dbReference>
<dbReference type="PANTHER" id="PTHR42983:SF1">
    <property type="entry name" value="IRON-MOLYBDENUM PROTEIN"/>
    <property type="match status" value="1"/>
</dbReference>
<dbReference type="SUPFAM" id="SSF53146">
    <property type="entry name" value="Nitrogenase accessory factor-like"/>
    <property type="match status" value="1"/>
</dbReference>
<dbReference type="InterPro" id="IPR033913">
    <property type="entry name" value="MTH1175_dom"/>
</dbReference>
<accession>A0AAE3P2Y6</accession>
<comment type="caution">
    <text evidence="2">The sequence shown here is derived from an EMBL/GenBank/DDBJ whole genome shotgun (WGS) entry which is preliminary data.</text>
</comment>
<reference evidence="2" key="1">
    <citation type="submission" date="2022-11" db="EMBL/GenBank/DDBJ databases">
        <title>Candidatus Alkanophaga archaea from heated hydrothermal vent sediment oxidize petroleum alkanes.</title>
        <authorList>
            <person name="Zehnle H."/>
            <person name="Laso-Perez R."/>
            <person name="Lipp J."/>
            <person name="Teske A."/>
            <person name="Wegener G."/>
        </authorList>
    </citation>
    <scope>NUCLEOTIDE SEQUENCE</scope>
    <source>
        <strain evidence="2">MCA70</strain>
    </source>
</reference>
<dbReference type="PANTHER" id="PTHR42983">
    <property type="entry name" value="DINITROGENASE IRON-MOLYBDENUM COFACTOR PROTEIN-RELATED"/>
    <property type="match status" value="1"/>
</dbReference>
<evidence type="ECO:0000259" key="1">
    <source>
        <dbReference type="Pfam" id="PF02579"/>
    </source>
</evidence>
<dbReference type="Gene3D" id="3.30.420.130">
    <property type="entry name" value="Dinitrogenase iron-molybdenum cofactor biosynthesis domain"/>
    <property type="match status" value="1"/>
</dbReference>
<dbReference type="Pfam" id="PF02579">
    <property type="entry name" value="Nitro_FeMo-Co"/>
    <property type="match status" value="1"/>
</dbReference>
<feature type="domain" description="Dinitrogenase iron-molybdenum cofactor biosynthesis" evidence="1">
    <location>
        <begin position="13"/>
        <end position="99"/>
    </location>
</feature>
<evidence type="ECO:0000313" key="3">
    <source>
        <dbReference type="Proteomes" id="UP001144110"/>
    </source>
</evidence>
<name>A0AAE3P2Y6_9BACT</name>
<proteinExistence type="predicted"/>